<dbReference type="CDD" id="cd00761">
    <property type="entry name" value="Glyco_tranf_GTA_type"/>
    <property type="match status" value="1"/>
</dbReference>
<dbReference type="Pfam" id="PF00535">
    <property type="entry name" value="Glycos_transf_2"/>
    <property type="match status" value="1"/>
</dbReference>
<accession>A0AAJ4ZBC8</accession>
<evidence type="ECO:0000313" key="2">
    <source>
        <dbReference type="EMBL" id="SUA90121.1"/>
    </source>
</evidence>
<dbReference type="InterPro" id="IPR029044">
    <property type="entry name" value="Nucleotide-diphossugar_trans"/>
</dbReference>
<proteinExistence type="predicted"/>
<comment type="caution">
    <text evidence="2">The sequence shown here is derived from an EMBL/GenBank/DDBJ whole genome shotgun (WGS) entry which is preliminary data.</text>
</comment>
<gene>
    <name evidence="2" type="ORF">NCTC13159_01600</name>
</gene>
<dbReference type="Proteomes" id="UP000254589">
    <property type="component" value="Unassembled WGS sequence"/>
</dbReference>
<dbReference type="PANTHER" id="PTHR22916">
    <property type="entry name" value="GLYCOSYLTRANSFERASE"/>
    <property type="match status" value="1"/>
</dbReference>
<dbReference type="Gene3D" id="3.90.550.10">
    <property type="entry name" value="Spore Coat Polysaccharide Biosynthesis Protein SpsA, Chain A"/>
    <property type="match status" value="1"/>
</dbReference>
<dbReference type="AlphaFoldDB" id="A0AAJ4ZBC8"/>
<feature type="domain" description="Glycosyltransferase 2-like" evidence="1">
    <location>
        <begin position="37"/>
        <end position="149"/>
    </location>
</feature>
<evidence type="ECO:0000259" key="1">
    <source>
        <dbReference type="Pfam" id="PF00535"/>
    </source>
</evidence>
<protein>
    <submittedName>
        <fullName evidence="2">Glycosyl transferase</fullName>
    </submittedName>
</protein>
<dbReference type="PANTHER" id="PTHR22916:SF3">
    <property type="entry name" value="UDP-GLCNAC:BETAGAL BETA-1,3-N-ACETYLGLUCOSAMINYLTRANSFERASE-LIKE PROTEIN 1"/>
    <property type="match status" value="1"/>
</dbReference>
<dbReference type="SUPFAM" id="SSF53448">
    <property type="entry name" value="Nucleotide-diphospho-sugar transferases"/>
    <property type="match status" value="1"/>
</dbReference>
<keyword evidence="2" id="KW-0808">Transferase</keyword>
<dbReference type="RefSeq" id="WP_237171376.1">
    <property type="nucleotide sequence ID" value="NZ_CP010310.2"/>
</dbReference>
<dbReference type="InterPro" id="IPR001173">
    <property type="entry name" value="Glyco_trans_2-like"/>
</dbReference>
<reference evidence="2 3" key="1">
    <citation type="submission" date="2018-06" db="EMBL/GenBank/DDBJ databases">
        <authorList>
            <consortium name="Pathogen Informatics"/>
            <person name="Doyle S."/>
        </authorList>
    </citation>
    <scope>NUCLEOTIDE SEQUENCE [LARGE SCALE GENOMIC DNA]</scope>
    <source>
        <strain evidence="2 3">NCTC13159</strain>
    </source>
</reference>
<organism evidence="2 3">
    <name type="scientific">Pandoraea pulmonicola</name>
    <dbReference type="NCBI Taxonomy" id="93221"/>
    <lineage>
        <taxon>Bacteria</taxon>
        <taxon>Pseudomonadati</taxon>
        <taxon>Pseudomonadota</taxon>
        <taxon>Betaproteobacteria</taxon>
        <taxon>Burkholderiales</taxon>
        <taxon>Burkholderiaceae</taxon>
        <taxon>Pandoraea</taxon>
    </lineage>
</organism>
<evidence type="ECO:0000313" key="3">
    <source>
        <dbReference type="Proteomes" id="UP000254589"/>
    </source>
</evidence>
<dbReference type="EMBL" id="UGSJ01000001">
    <property type="protein sequence ID" value="SUA90121.1"/>
    <property type="molecule type" value="Genomic_DNA"/>
</dbReference>
<sequence length="497" mass="57299">MSRKSAGAKRAEMPALMSRLMARREPPASVASQPFVSVVTPTWRRREFLPYLLYIFQYQDYPVDRRELIILDDSEESNQDLVDQLIATCSNKDLIRYYHVEERLTLGQKRNRLNELARGEYIVCMDDDDYYPADKISHVVAEMQRHNAPFSGCDQIYLWYSHIDKIYRSARWGPGHALNGTFAYHRDFLKRHRYDDSAKLAEEASFLNGFSVPVLQMDPRRAILCISHNANTYDKDFILGNCERVDLSLDDLVEDPHLRKHYRRLSHAPVSARVRWEFFERIVVLHSSADPSILAEFRETLHSLGCDPAHVEVHHPEDPRHDAANHLAIAERARREGWRNFLLLDDRVEFVRKERTVNNVNGLLGGLGSIEWQIVMLGADFHHGKALQSLPGVLKVNAATQAVAYGVNRGYYDVWISFLTASLELQRSQPDNPSFRTDRLWLHPMQAGRWLSIYPSFAYRSNDDDGRDLAAGFFRKIDCSGSPRKIEDASQPIKSKT</sequence>
<dbReference type="GO" id="GO:0016758">
    <property type="term" value="F:hexosyltransferase activity"/>
    <property type="evidence" value="ECO:0007669"/>
    <property type="project" value="UniProtKB-ARBA"/>
</dbReference>
<name>A0AAJ4ZBC8_PANPU</name>